<feature type="coiled-coil region" evidence="5">
    <location>
        <begin position="57"/>
        <end position="87"/>
    </location>
</feature>
<comment type="subcellular location">
    <subcellularLocation>
        <location evidence="1">Mitochondrion</location>
    </subcellularLocation>
</comment>
<keyword evidence="5" id="KW-0175">Coiled coil</keyword>
<proteinExistence type="inferred from homology"/>
<evidence type="ECO:0000256" key="1">
    <source>
        <dbReference type="ARBA" id="ARBA00004173"/>
    </source>
</evidence>
<name>A0A8H7UMU2_MORIS</name>
<evidence type="ECO:0000256" key="5">
    <source>
        <dbReference type="SAM" id="Coils"/>
    </source>
</evidence>
<evidence type="ECO:0000313" key="6">
    <source>
        <dbReference type="EMBL" id="KAG2184599.1"/>
    </source>
</evidence>
<evidence type="ECO:0000256" key="3">
    <source>
        <dbReference type="ARBA" id="ARBA00023128"/>
    </source>
</evidence>
<evidence type="ECO:0000313" key="7">
    <source>
        <dbReference type="Proteomes" id="UP000654370"/>
    </source>
</evidence>
<evidence type="ECO:0000256" key="2">
    <source>
        <dbReference type="ARBA" id="ARBA00010901"/>
    </source>
</evidence>
<dbReference type="InterPro" id="IPR007648">
    <property type="entry name" value="ATPase_inhibitor_mt"/>
</dbReference>
<dbReference type="Gene3D" id="1.20.5.500">
    <property type="entry name" value="Single helix bin"/>
    <property type="match status" value="1"/>
</dbReference>
<dbReference type="OrthoDB" id="5532350at2759"/>
<dbReference type="EMBL" id="JAEPQZ010000002">
    <property type="protein sequence ID" value="KAG2184599.1"/>
    <property type="molecule type" value="Genomic_DNA"/>
</dbReference>
<accession>A0A8H7UMU2</accession>
<sequence length="92" mass="10467">MFFPLAIRQSLVRQRFPAMVLKRFDHGGPTAGAVASSKGFGTKEKAVENQWARQHDVEKLKALSEQLKKQAEQTKTMQEEIDQLRKRVKDAA</sequence>
<comment type="function">
    <text evidence="4">Inhibits the enzyme activity of ATPase.</text>
</comment>
<dbReference type="GO" id="GO:0042030">
    <property type="term" value="F:ATPase inhibitor activity"/>
    <property type="evidence" value="ECO:0007669"/>
    <property type="project" value="InterPro"/>
</dbReference>
<comment type="similarity">
    <text evidence="2 4">Belongs to the ATPase inhibitor family.</text>
</comment>
<gene>
    <name evidence="6" type="ORF">INT43_000508</name>
</gene>
<keyword evidence="7" id="KW-1185">Reference proteome</keyword>
<dbReference type="AlphaFoldDB" id="A0A8H7UMU2"/>
<comment type="caution">
    <text evidence="6">The sequence shown here is derived from an EMBL/GenBank/DDBJ whole genome shotgun (WGS) entry which is preliminary data.</text>
</comment>
<reference evidence="6" key="1">
    <citation type="submission" date="2020-12" db="EMBL/GenBank/DDBJ databases">
        <title>Metabolic potential, ecology and presence of endohyphal bacteria is reflected in genomic diversity of Mucoromycotina.</title>
        <authorList>
            <person name="Muszewska A."/>
            <person name="Okrasinska A."/>
            <person name="Steczkiewicz K."/>
            <person name="Drgas O."/>
            <person name="Orlowska M."/>
            <person name="Perlinska-Lenart U."/>
            <person name="Aleksandrzak-Piekarczyk T."/>
            <person name="Szatraj K."/>
            <person name="Zielenkiewicz U."/>
            <person name="Pilsyk S."/>
            <person name="Malc E."/>
            <person name="Mieczkowski P."/>
            <person name="Kruszewska J.S."/>
            <person name="Biernat P."/>
            <person name="Pawlowska J."/>
        </authorList>
    </citation>
    <scope>NUCLEOTIDE SEQUENCE</scope>
    <source>
        <strain evidence="6">WA0000067209</strain>
    </source>
</reference>
<dbReference type="Proteomes" id="UP000654370">
    <property type="component" value="Unassembled WGS sequence"/>
</dbReference>
<dbReference type="GO" id="GO:0005739">
    <property type="term" value="C:mitochondrion"/>
    <property type="evidence" value="ECO:0007669"/>
    <property type="project" value="UniProtKB-SubCell"/>
</dbReference>
<dbReference type="Pfam" id="PF04568">
    <property type="entry name" value="IATP"/>
    <property type="match status" value="1"/>
</dbReference>
<keyword evidence="3" id="KW-0496">Mitochondrion</keyword>
<evidence type="ECO:0000256" key="4">
    <source>
        <dbReference type="RuleBase" id="RU368087"/>
    </source>
</evidence>
<organism evidence="6 7">
    <name type="scientific">Mortierella isabellina</name>
    <name type="common">Filamentous fungus</name>
    <name type="synonym">Umbelopsis isabellina</name>
    <dbReference type="NCBI Taxonomy" id="91625"/>
    <lineage>
        <taxon>Eukaryota</taxon>
        <taxon>Fungi</taxon>
        <taxon>Fungi incertae sedis</taxon>
        <taxon>Mucoromycota</taxon>
        <taxon>Mucoromycotina</taxon>
        <taxon>Umbelopsidomycetes</taxon>
        <taxon>Umbelopsidales</taxon>
        <taxon>Umbelopsidaceae</taxon>
        <taxon>Umbelopsis</taxon>
    </lineage>
</organism>
<protein>
    <recommendedName>
        <fullName evidence="4">ATPase inhibitor, mitochondrial</fullName>
    </recommendedName>
</protein>